<organism evidence="1 2">
    <name type="scientific">Austropuccinia psidii MF-1</name>
    <dbReference type="NCBI Taxonomy" id="1389203"/>
    <lineage>
        <taxon>Eukaryota</taxon>
        <taxon>Fungi</taxon>
        <taxon>Dikarya</taxon>
        <taxon>Basidiomycota</taxon>
        <taxon>Pucciniomycotina</taxon>
        <taxon>Pucciniomycetes</taxon>
        <taxon>Pucciniales</taxon>
        <taxon>Sphaerophragmiaceae</taxon>
        <taxon>Austropuccinia</taxon>
    </lineage>
</organism>
<dbReference type="PANTHER" id="PTHR47263:SF1">
    <property type="entry name" value="C2 DOMAIN PROTEIN (AFU_ORTHOLOGUE AFUA_7G02350)"/>
    <property type="match status" value="1"/>
</dbReference>
<dbReference type="Gene3D" id="1.10.357.50">
    <property type="match status" value="1"/>
</dbReference>
<name>A0A9Q3DX79_9BASI</name>
<dbReference type="Proteomes" id="UP000765509">
    <property type="component" value="Unassembled WGS sequence"/>
</dbReference>
<evidence type="ECO:0000313" key="1">
    <source>
        <dbReference type="EMBL" id="MBW0512131.1"/>
    </source>
</evidence>
<gene>
    <name evidence="1" type="ORF">O181_051846</name>
</gene>
<accession>A0A9Q3DX79</accession>
<dbReference type="OrthoDB" id="2015333at2759"/>
<proteinExistence type="predicted"/>
<reference evidence="1" key="1">
    <citation type="submission" date="2021-03" db="EMBL/GenBank/DDBJ databases">
        <title>Draft genome sequence of rust myrtle Austropuccinia psidii MF-1, a brazilian biotype.</title>
        <authorList>
            <person name="Quecine M.C."/>
            <person name="Pachon D.M.R."/>
            <person name="Bonatelli M.L."/>
            <person name="Correr F.H."/>
            <person name="Franceschini L.M."/>
            <person name="Leite T.F."/>
            <person name="Margarido G.R.A."/>
            <person name="Almeida C.A."/>
            <person name="Ferrarezi J.A."/>
            <person name="Labate C.A."/>
        </authorList>
    </citation>
    <scope>NUCLEOTIDE SEQUENCE</scope>
    <source>
        <strain evidence="1">MF-1</strain>
    </source>
</reference>
<dbReference type="EMBL" id="AVOT02022608">
    <property type="protein sequence ID" value="MBW0512131.1"/>
    <property type="molecule type" value="Genomic_DNA"/>
</dbReference>
<dbReference type="AlphaFoldDB" id="A0A9Q3DX79"/>
<evidence type="ECO:0000313" key="2">
    <source>
        <dbReference type="Proteomes" id="UP000765509"/>
    </source>
</evidence>
<comment type="caution">
    <text evidence="1">The sequence shown here is derived from an EMBL/GenBank/DDBJ whole genome shotgun (WGS) entry which is preliminary data.</text>
</comment>
<dbReference type="PANTHER" id="PTHR47263">
    <property type="entry name" value="ADENYLATE CYCLASE ACTIVATION PROTEIN GIT1"/>
    <property type="match status" value="1"/>
</dbReference>
<sequence>MSDPRIVLLSMHGKQTSVAFVRIVVLEKLLEGDQWIRHLNPQLHARLDSYASELIPSSPSINPSNDNRISLNLQLTSSNVSPSIYATSMSPWASSHFIHDMPIVKTIGLLFNISHSQLQKDLSLIPNWCTEKETWSRQCRLCNSNVHLVMRANEWFLPYVQTWLDAVETKTCDWVQSAIRADKVPTISHYCLSYFSLLCKLRDPLGLFSTMAIFTPEGNDCHSTSIHEQLILF</sequence>
<dbReference type="InterPro" id="IPR052811">
    <property type="entry name" value="Glucose_resp_signaling"/>
</dbReference>
<protein>
    <submittedName>
        <fullName evidence="1">Uncharacterized protein</fullName>
    </submittedName>
</protein>
<keyword evidence="2" id="KW-1185">Reference proteome</keyword>